<accession>A0ABT5W192</accession>
<dbReference type="EMBL" id="JAQOTG010000002">
    <property type="protein sequence ID" value="MDE8563105.1"/>
    <property type="molecule type" value="Genomic_DNA"/>
</dbReference>
<protein>
    <submittedName>
        <fullName evidence="3">DNA-processing protein DprA</fullName>
    </submittedName>
</protein>
<sequence length="288" mass="32137">MHLHHCRGAGWKTIHRLLQQDPSLSSIFSLSYSTLASSMSISPEQYSLFFQDLHSIDIQSMIKTYRDKNIHIVTVFDDIYPKWLKHIFAPPWVLYAKGNIEWLSSCKMISMVGTRKPTEEGIRALRLLVPPLIQHDWTIVSGLALGIDAAAHQTAVQSGGKTIAVIAGGVEHIYPKQNRSLAEKLMNEHLVVSEYPPHTKPQKWQFPLRNRIISGLSLGTVVVQAKEKSGSLITASLALEAGREVFAVPGSIFLEQADGTNQLIQMGAKLVRSSWDIMEEFSAIFPLK</sequence>
<evidence type="ECO:0000256" key="1">
    <source>
        <dbReference type="ARBA" id="ARBA00006525"/>
    </source>
</evidence>
<name>A0ABT5W192_9BACL</name>
<dbReference type="PANTHER" id="PTHR43022:SF1">
    <property type="entry name" value="PROTEIN SMF"/>
    <property type="match status" value="1"/>
</dbReference>
<dbReference type="InterPro" id="IPR057666">
    <property type="entry name" value="DrpA_SLOG"/>
</dbReference>
<dbReference type="PANTHER" id="PTHR43022">
    <property type="entry name" value="PROTEIN SMF"/>
    <property type="match status" value="1"/>
</dbReference>
<feature type="domain" description="Smf/DprA SLOG" evidence="2">
    <location>
        <begin position="72"/>
        <end position="281"/>
    </location>
</feature>
<dbReference type="InterPro" id="IPR003488">
    <property type="entry name" value="DprA"/>
</dbReference>
<dbReference type="Gene3D" id="3.40.50.450">
    <property type="match status" value="1"/>
</dbReference>
<comment type="similarity">
    <text evidence="1">Belongs to the DprA/Smf family.</text>
</comment>
<reference evidence="3 4" key="1">
    <citation type="submission" date="2023-01" db="EMBL/GenBank/DDBJ databases">
        <title>Genome-based reclassification of Anoxybacillus geothermalis as a later heterotypic synonym of Anoxybacillus rupiensis.</title>
        <authorList>
            <person name="Inan Bektas K."/>
            <person name="Canakci S."/>
            <person name="Belduz A.A."/>
            <person name="Guler H.H."/>
        </authorList>
    </citation>
    <scope>NUCLEOTIDE SEQUENCE [LARGE SCALE GENOMIC DNA]</scope>
    <source>
        <strain evidence="3 4">DSM 17127</strain>
    </source>
</reference>
<comment type="caution">
    <text evidence="3">The sequence shown here is derived from an EMBL/GenBank/DDBJ whole genome shotgun (WGS) entry which is preliminary data.</text>
</comment>
<organism evidence="3 4">
    <name type="scientific">Anoxybacteroides rupiense</name>
    <dbReference type="NCBI Taxonomy" id="311460"/>
    <lineage>
        <taxon>Bacteria</taxon>
        <taxon>Bacillati</taxon>
        <taxon>Bacillota</taxon>
        <taxon>Bacilli</taxon>
        <taxon>Bacillales</taxon>
        <taxon>Anoxybacillaceae</taxon>
        <taxon>Anoxybacteroides</taxon>
    </lineage>
</organism>
<dbReference type="SUPFAM" id="SSF102405">
    <property type="entry name" value="MCP/YpsA-like"/>
    <property type="match status" value="1"/>
</dbReference>
<keyword evidence="4" id="KW-1185">Reference proteome</keyword>
<evidence type="ECO:0000259" key="2">
    <source>
        <dbReference type="Pfam" id="PF02481"/>
    </source>
</evidence>
<proteinExistence type="inferred from homology"/>
<gene>
    <name evidence="3" type="primary">dprA</name>
    <name evidence="3" type="ORF">PNH38_04300</name>
</gene>
<dbReference type="NCBIfam" id="TIGR00732">
    <property type="entry name" value="dprA"/>
    <property type="match status" value="1"/>
</dbReference>
<evidence type="ECO:0000313" key="4">
    <source>
        <dbReference type="Proteomes" id="UP001213979"/>
    </source>
</evidence>
<evidence type="ECO:0000313" key="3">
    <source>
        <dbReference type="EMBL" id="MDE8563105.1"/>
    </source>
</evidence>
<dbReference type="Pfam" id="PF02481">
    <property type="entry name" value="DNA_processg_A"/>
    <property type="match status" value="1"/>
</dbReference>
<dbReference type="Proteomes" id="UP001213979">
    <property type="component" value="Unassembled WGS sequence"/>
</dbReference>